<organism evidence="2 3">
    <name type="scientific">Venturia nashicola</name>
    <dbReference type="NCBI Taxonomy" id="86259"/>
    <lineage>
        <taxon>Eukaryota</taxon>
        <taxon>Fungi</taxon>
        <taxon>Dikarya</taxon>
        <taxon>Ascomycota</taxon>
        <taxon>Pezizomycotina</taxon>
        <taxon>Dothideomycetes</taxon>
        <taxon>Pleosporomycetidae</taxon>
        <taxon>Venturiales</taxon>
        <taxon>Venturiaceae</taxon>
        <taxon>Venturia</taxon>
    </lineage>
</organism>
<dbReference type="EMBL" id="SNSC02000014">
    <property type="protein sequence ID" value="TID18385.1"/>
    <property type="molecule type" value="Genomic_DNA"/>
</dbReference>
<keyword evidence="1" id="KW-0812">Transmembrane</keyword>
<keyword evidence="1" id="KW-1133">Transmembrane helix</keyword>
<keyword evidence="1" id="KW-0472">Membrane</keyword>
<feature type="transmembrane region" description="Helical" evidence="1">
    <location>
        <begin position="130"/>
        <end position="150"/>
    </location>
</feature>
<sequence length="243" mass="28911">MSKYNIFLHRSAFGSGLMGSEKLTSLNARGALLCWRLRYLGSLRWWSLRWWSLRRWSLRWWSLRWWSLRWYLGSLRCISSTWRFTWWWLGWRCWHTNAILLITVCGANAHAVLHDLAIWADWRRWRMARLAIFAVIFLAVGAAYEAHSFITSKVMPFTTAIERGIFGSYQILTSKTTDHKLLIPRECQLKTLRFVASQRRFDSRTRSLLEEHFCAWITYVSSRNMHDIFEQNLTVLANASILV</sequence>
<gene>
    <name evidence="2" type="ORF">E6O75_ATG06461</name>
</gene>
<accession>A0A4Z1P340</accession>
<dbReference type="AlphaFoldDB" id="A0A4Z1P340"/>
<feature type="transmembrane region" description="Helical" evidence="1">
    <location>
        <begin position="98"/>
        <end position="118"/>
    </location>
</feature>
<evidence type="ECO:0000313" key="3">
    <source>
        <dbReference type="Proteomes" id="UP000298493"/>
    </source>
</evidence>
<evidence type="ECO:0000256" key="1">
    <source>
        <dbReference type="SAM" id="Phobius"/>
    </source>
</evidence>
<evidence type="ECO:0000313" key="2">
    <source>
        <dbReference type="EMBL" id="TID18385.1"/>
    </source>
</evidence>
<proteinExistence type="predicted"/>
<reference evidence="2 3" key="1">
    <citation type="submission" date="2019-04" db="EMBL/GenBank/DDBJ databases">
        <title>High contiguity whole genome sequence and gene annotation resource for two Venturia nashicola isolates.</title>
        <authorList>
            <person name="Prokchorchik M."/>
            <person name="Won K."/>
            <person name="Lee Y."/>
            <person name="Choi E.D."/>
            <person name="Segonzac C."/>
            <person name="Sohn K.H."/>
        </authorList>
    </citation>
    <scope>NUCLEOTIDE SEQUENCE [LARGE SCALE GENOMIC DNA]</scope>
    <source>
        <strain evidence="2 3">PRI2</strain>
    </source>
</reference>
<protein>
    <submittedName>
        <fullName evidence="2">Uncharacterized protein</fullName>
    </submittedName>
</protein>
<name>A0A4Z1P340_9PEZI</name>
<dbReference type="Proteomes" id="UP000298493">
    <property type="component" value="Unassembled WGS sequence"/>
</dbReference>
<comment type="caution">
    <text evidence="2">The sequence shown here is derived from an EMBL/GenBank/DDBJ whole genome shotgun (WGS) entry which is preliminary data.</text>
</comment>
<keyword evidence="3" id="KW-1185">Reference proteome</keyword>